<evidence type="ECO:0000313" key="2">
    <source>
        <dbReference type="Proteomes" id="UP000835052"/>
    </source>
</evidence>
<reference evidence="1" key="1">
    <citation type="submission" date="2020-10" db="EMBL/GenBank/DDBJ databases">
        <authorList>
            <person name="Kikuchi T."/>
        </authorList>
    </citation>
    <scope>NUCLEOTIDE SEQUENCE</scope>
    <source>
        <strain evidence="1">NKZ352</strain>
    </source>
</reference>
<dbReference type="AlphaFoldDB" id="A0A8S1GPB2"/>
<keyword evidence="2" id="KW-1185">Reference proteome</keyword>
<gene>
    <name evidence="1" type="ORF">CAUJ_LOCUS650</name>
</gene>
<organism evidence="1 2">
    <name type="scientific">Caenorhabditis auriculariae</name>
    <dbReference type="NCBI Taxonomy" id="2777116"/>
    <lineage>
        <taxon>Eukaryota</taxon>
        <taxon>Metazoa</taxon>
        <taxon>Ecdysozoa</taxon>
        <taxon>Nematoda</taxon>
        <taxon>Chromadorea</taxon>
        <taxon>Rhabditida</taxon>
        <taxon>Rhabditina</taxon>
        <taxon>Rhabditomorpha</taxon>
        <taxon>Rhabditoidea</taxon>
        <taxon>Rhabditidae</taxon>
        <taxon>Peloderinae</taxon>
        <taxon>Caenorhabditis</taxon>
    </lineage>
</organism>
<dbReference type="EMBL" id="CAJGYM010000001">
    <property type="protein sequence ID" value="CAD6184731.1"/>
    <property type="molecule type" value="Genomic_DNA"/>
</dbReference>
<dbReference type="Proteomes" id="UP000835052">
    <property type="component" value="Unassembled WGS sequence"/>
</dbReference>
<proteinExistence type="predicted"/>
<protein>
    <submittedName>
        <fullName evidence="1">Uncharacterized protein</fullName>
    </submittedName>
</protein>
<evidence type="ECO:0000313" key="1">
    <source>
        <dbReference type="EMBL" id="CAD6184731.1"/>
    </source>
</evidence>
<sequence>MDPPKGPIKGADGHPVALEMETSEAVTFSADLSEELLKLRKRISEHIEVTPMRRALTALGDGSDFSYCDPLLASHLVRILRKMEDREKLIVVNEMVKIVHDSGEIADAEGEPYYIRVEYEQVVDSMLNHAFEEGVLTINQHIEGLVMTTDFFR</sequence>
<name>A0A8S1GPB2_9PELO</name>
<comment type="caution">
    <text evidence="1">The sequence shown here is derived from an EMBL/GenBank/DDBJ whole genome shotgun (WGS) entry which is preliminary data.</text>
</comment>
<accession>A0A8S1GPB2</accession>
<dbReference type="OrthoDB" id="9982951at2759"/>